<organism evidence="2 3">
    <name type="scientific">Prauserella cavernicola</name>
    <dbReference type="NCBI Taxonomy" id="2800127"/>
    <lineage>
        <taxon>Bacteria</taxon>
        <taxon>Bacillati</taxon>
        <taxon>Actinomycetota</taxon>
        <taxon>Actinomycetes</taxon>
        <taxon>Pseudonocardiales</taxon>
        <taxon>Pseudonocardiaceae</taxon>
        <taxon>Prauserella</taxon>
    </lineage>
</organism>
<keyword evidence="1" id="KW-1133">Transmembrane helix</keyword>
<sequence length="200" mass="21722">MSKTASVKAIARSYGAERSLTFVTGLVALLAGAAVLVLGFGWLGTFRAQRPVLDPEVVDWIHAQQPVMLRVAAIVLGLVLLVFGLWLAVRSLRPEHKPDMALDRTQGHGLTVTAAALAGAVQSDAEAVDGVTRARVRSVGDDEDPALRLHVWLREGTDLRRVWQDLDTHVLARARTALGVEKLPVAMQIELGSSERKRVR</sequence>
<feature type="transmembrane region" description="Helical" evidence="1">
    <location>
        <begin position="20"/>
        <end position="43"/>
    </location>
</feature>
<reference evidence="2" key="1">
    <citation type="submission" date="2020-12" db="EMBL/GenBank/DDBJ databases">
        <title>Prauserella sp. ASG 168, a novel actinomycete isolated from cave rock.</title>
        <authorList>
            <person name="Suriyachadkun C."/>
        </authorList>
    </citation>
    <scope>NUCLEOTIDE SEQUENCE</scope>
    <source>
        <strain evidence="2">ASG 168</strain>
    </source>
</reference>
<name>A0A934QNC7_9PSEU</name>
<dbReference type="RefSeq" id="WP_200314645.1">
    <property type="nucleotide sequence ID" value="NZ_JAENJH010000001.1"/>
</dbReference>
<evidence type="ECO:0000256" key="1">
    <source>
        <dbReference type="SAM" id="Phobius"/>
    </source>
</evidence>
<feature type="transmembrane region" description="Helical" evidence="1">
    <location>
        <begin position="67"/>
        <end position="89"/>
    </location>
</feature>
<evidence type="ECO:0000313" key="3">
    <source>
        <dbReference type="Proteomes" id="UP000635245"/>
    </source>
</evidence>
<keyword evidence="1" id="KW-0472">Membrane</keyword>
<protein>
    <submittedName>
        <fullName evidence="2">Alkaline shock response membrane anchor protein AmaP</fullName>
    </submittedName>
</protein>
<keyword evidence="3" id="KW-1185">Reference proteome</keyword>
<gene>
    <name evidence="2" type="ORF">JHE00_03480</name>
</gene>
<comment type="caution">
    <text evidence="2">The sequence shown here is derived from an EMBL/GenBank/DDBJ whole genome shotgun (WGS) entry which is preliminary data.</text>
</comment>
<keyword evidence="1" id="KW-0812">Transmembrane</keyword>
<evidence type="ECO:0000313" key="2">
    <source>
        <dbReference type="EMBL" id="MBK1783375.1"/>
    </source>
</evidence>
<accession>A0A934QNC7</accession>
<dbReference type="EMBL" id="JAENJH010000001">
    <property type="protein sequence ID" value="MBK1783375.1"/>
    <property type="molecule type" value="Genomic_DNA"/>
</dbReference>
<dbReference type="Proteomes" id="UP000635245">
    <property type="component" value="Unassembled WGS sequence"/>
</dbReference>
<dbReference type="AlphaFoldDB" id="A0A934QNC7"/>
<proteinExistence type="predicted"/>